<feature type="non-terminal residue" evidence="1">
    <location>
        <position position="1"/>
    </location>
</feature>
<organism evidence="1 2">
    <name type="scientific">Paspalum notatum var. saurae</name>
    <dbReference type="NCBI Taxonomy" id="547442"/>
    <lineage>
        <taxon>Eukaryota</taxon>
        <taxon>Viridiplantae</taxon>
        <taxon>Streptophyta</taxon>
        <taxon>Embryophyta</taxon>
        <taxon>Tracheophyta</taxon>
        <taxon>Spermatophyta</taxon>
        <taxon>Magnoliopsida</taxon>
        <taxon>Liliopsida</taxon>
        <taxon>Poales</taxon>
        <taxon>Poaceae</taxon>
        <taxon>PACMAD clade</taxon>
        <taxon>Panicoideae</taxon>
        <taxon>Andropogonodae</taxon>
        <taxon>Paspaleae</taxon>
        <taxon>Paspalinae</taxon>
        <taxon>Paspalum</taxon>
    </lineage>
</organism>
<keyword evidence="2" id="KW-1185">Reference proteome</keyword>
<proteinExistence type="predicted"/>
<protein>
    <submittedName>
        <fullName evidence="1">Uncharacterized protein</fullName>
    </submittedName>
</protein>
<evidence type="ECO:0000313" key="2">
    <source>
        <dbReference type="Proteomes" id="UP001341281"/>
    </source>
</evidence>
<accession>A0AAQ3SJT4</accession>
<reference evidence="1 2" key="1">
    <citation type="submission" date="2024-02" db="EMBL/GenBank/DDBJ databases">
        <title>High-quality chromosome-scale genome assembly of Pensacola bahiagrass (Paspalum notatum Flugge var. saurae).</title>
        <authorList>
            <person name="Vega J.M."/>
            <person name="Podio M."/>
            <person name="Orjuela J."/>
            <person name="Siena L.A."/>
            <person name="Pessino S.C."/>
            <person name="Combes M.C."/>
            <person name="Mariac C."/>
            <person name="Albertini E."/>
            <person name="Pupilli F."/>
            <person name="Ortiz J.P.A."/>
            <person name="Leblanc O."/>
        </authorList>
    </citation>
    <scope>NUCLEOTIDE SEQUENCE [LARGE SCALE GENOMIC DNA]</scope>
    <source>
        <strain evidence="1">R1</strain>
        <tissue evidence="1">Leaf</tissue>
    </source>
</reference>
<dbReference type="EMBL" id="CP144745">
    <property type="protein sequence ID" value="WVZ52230.1"/>
    <property type="molecule type" value="Genomic_DNA"/>
</dbReference>
<gene>
    <name evidence="1" type="ORF">U9M48_003312</name>
</gene>
<sequence length="62" mass="6813">LEILFLNALVFPKGKYLARNAFEHASHVVSVARLSIGGRTFHGKCTADFQELLQVVVGALRC</sequence>
<name>A0AAQ3SJT4_PASNO</name>
<dbReference type="Proteomes" id="UP001341281">
    <property type="component" value="Chromosome 01"/>
</dbReference>
<dbReference type="AlphaFoldDB" id="A0AAQ3SJT4"/>
<evidence type="ECO:0000313" key="1">
    <source>
        <dbReference type="EMBL" id="WVZ52230.1"/>
    </source>
</evidence>